<dbReference type="GO" id="GO:0009279">
    <property type="term" value="C:cell outer membrane"/>
    <property type="evidence" value="ECO:0007669"/>
    <property type="project" value="UniProtKB-SubCell"/>
</dbReference>
<name>A0A4R6IP16_9SPHI</name>
<dbReference type="Pfam" id="PF07676">
    <property type="entry name" value="PD40"/>
    <property type="match status" value="4"/>
</dbReference>
<feature type="domain" description="OmpA-like" evidence="7">
    <location>
        <begin position="517"/>
        <end position="631"/>
    </location>
</feature>
<dbReference type="AlphaFoldDB" id="A0A4R6IP16"/>
<feature type="repeat" description="TPR" evidence="4">
    <location>
        <begin position="63"/>
        <end position="96"/>
    </location>
</feature>
<evidence type="ECO:0000313" key="8">
    <source>
        <dbReference type="EMBL" id="TDO24014.1"/>
    </source>
</evidence>
<dbReference type="InterPro" id="IPR006664">
    <property type="entry name" value="OMP_bac"/>
</dbReference>
<dbReference type="Gene3D" id="1.25.40.10">
    <property type="entry name" value="Tetratricopeptide repeat domain"/>
    <property type="match status" value="1"/>
</dbReference>
<dbReference type="InterPro" id="IPR011990">
    <property type="entry name" value="TPR-like_helical_dom_sf"/>
</dbReference>
<accession>A0A4R6IP16</accession>
<dbReference type="EMBL" id="SNWM01000001">
    <property type="protein sequence ID" value="TDO24014.1"/>
    <property type="molecule type" value="Genomic_DNA"/>
</dbReference>
<evidence type="ECO:0000256" key="6">
    <source>
        <dbReference type="SAM" id="SignalP"/>
    </source>
</evidence>
<evidence type="ECO:0000259" key="7">
    <source>
        <dbReference type="PROSITE" id="PS51123"/>
    </source>
</evidence>
<dbReference type="InterPro" id="IPR036737">
    <property type="entry name" value="OmpA-like_sf"/>
</dbReference>
<dbReference type="PANTHER" id="PTHR30329:SF21">
    <property type="entry name" value="LIPOPROTEIN YIAD-RELATED"/>
    <property type="match status" value="1"/>
</dbReference>
<dbReference type="Proteomes" id="UP000295499">
    <property type="component" value="Unassembled WGS sequence"/>
</dbReference>
<evidence type="ECO:0000256" key="1">
    <source>
        <dbReference type="ARBA" id="ARBA00004442"/>
    </source>
</evidence>
<dbReference type="SUPFAM" id="SSF82171">
    <property type="entry name" value="DPP6 N-terminal domain-like"/>
    <property type="match status" value="1"/>
</dbReference>
<dbReference type="Gene3D" id="3.30.1330.60">
    <property type="entry name" value="OmpA-like domain"/>
    <property type="match status" value="1"/>
</dbReference>
<proteinExistence type="predicted"/>
<feature type="chain" id="PRO_5020738461" evidence="6">
    <location>
        <begin position="21"/>
        <end position="631"/>
    </location>
</feature>
<evidence type="ECO:0000256" key="5">
    <source>
        <dbReference type="PROSITE-ProRule" id="PRU00473"/>
    </source>
</evidence>
<keyword evidence="3" id="KW-0998">Cell outer membrane</keyword>
<dbReference type="InterPro" id="IPR050330">
    <property type="entry name" value="Bact_OuterMem_StrucFunc"/>
</dbReference>
<keyword evidence="4" id="KW-0802">TPR repeat</keyword>
<dbReference type="PROSITE" id="PS50005">
    <property type="entry name" value="TPR"/>
    <property type="match status" value="1"/>
</dbReference>
<evidence type="ECO:0000256" key="4">
    <source>
        <dbReference type="PROSITE-ProRule" id="PRU00339"/>
    </source>
</evidence>
<dbReference type="InterPro" id="IPR006665">
    <property type="entry name" value="OmpA-like"/>
</dbReference>
<dbReference type="SUPFAM" id="SSF48452">
    <property type="entry name" value="TPR-like"/>
    <property type="match status" value="1"/>
</dbReference>
<dbReference type="PANTHER" id="PTHR30329">
    <property type="entry name" value="STATOR ELEMENT OF FLAGELLAR MOTOR COMPLEX"/>
    <property type="match status" value="1"/>
</dbReference>
<dbReference type="OrthoDB" id="9809364at2"/>
<gene>
    <name evidence="8" type="ORF">CLV32_0301</name>
</gene>
<sequence length="631" mass="70199">MCKSVFFICFLVIFGAASYAQEKSTISGAQKQFDKAQESLKNQSYDTALQLLQSAVDADPKFQSAYIQIGDVYRRLRKFDSAKQAYLKVLAITSSPDPRVYYFLADVELHTGDYANAKTHYQQFIVSGANPELLVKAKKYLIDCNFAIQAKQHPQKYEPLNMGAEINSSYRDYFPALTADGSTLIFSRVIDGNEDFFLSEKNSSGSWTTAKPMSTVINTKKYNEGAQSISPDGMYLYFTGCNRPDGAGSCDIYVSHKKGKDWDTPFNLGETVNSPHWDSQPAISPDGNTLYFVSNRPGGLGGYDIWKSMLSAEGTWSKAVNLGPEVNTPYDENTPFIHPDGKTLYFASDGWPGFGDKDIFLSHRDGDHWSTPINLGYPINTFNEENGLIVSADGKLGFFSSNLVGGFGDMDIYKFNMPDAAKPGKVTYVKGTVKDKITKETLESLVLVVDTKTKETKFNDFTSEETGTFLAVMPLGSNYVFNVSSDGYIFYSDNFELKDATFDKPYELEINLERIKVGTNLTLKNIFFDVNKFDLLPTSITELNTLIDLLKVNPTVCIEIQGHTDNTGVADQNSQLSDNRAKAVYDYLISQQIDPERLSHTGFGASKPIADNGTEAGRKQNRRTSFLITKI</sequence>
<dbReference type="PRINTS" id="PR01023">
    <property type="entry name" value="NAFLGMOTY"/>
</dbReference>
<organism evidence="8 9">
    <name type="scientific">Pedobacter duraquae</name>
    <dbReference type="NCBI Taxonomy" id="425511"/>
    <lineage>
        <taxon>Bacteria</taxon>
        <taxon>Pseudomonadati</taxon>
        <taxon>Bacteroidota</taxon>
        <taxon>Sphingobacteriia</taxon>
        <taxon>Sphingobacteriales</taxon>
        <taxon>Sphingobacteriaceae</taxon>
        <taxon>Pedobacter</taxon>
    </lineage>
</organism>
<evidence type="ECO:0000256" key="2">
    <source>
        <dbReference type="ARBA" id="ARBA00023136"/>
    </source>
</evidence>
<dbReference type="Pfam" id="PF00691">
    <property type="entry name" value="OmpA"/>
    <property type="match status" value="1"/>
</dbReference>
<evidence type="ECO:0000313" key="9">
    <source>
        <dbReference type="Proteomes" id="UP000295499"/>
    </source>
</evidence>
<dbReference type="InterPro" id="IPR011042">
    <property type="entry name" value="6-blade_b-propeller_TolB-like"/>
</dbReference>
<dbReference type="InterPro" id="IPR011659">
    <property type="entry name" value="WD40"/>
</dbReference>
<dbReference type="PRINTS" id="PR01021">
    <property type="entry name" value="OMPADOMAIN"/>
</dbReference>
<comment type="subcellular location">
    <subcellularLocation>
        <location evidence="1">Cell outer membrane</location>
    </subcellularLocation>
</comment>
<protein>
    <submittedName>
        <fullName evidence="8">WD40 repeat protein</fullName>
    </submittedName>
</protein>
<keyword evidence="6" id="KW-0732">Signal</keyword>
<dbReference type="CDD" id="cd07185">
    <property type="entry name" value="OmpA_C-like"/>
    <property type="match status" value="1"/>
</dbReference>
<evidence type="ECO:0000256" key="3">
    <source>
        <dbReference type="ARBA" id="ARBA00023237"/>
    </source>
</evidence>
<dbReference type="PROSITE" id="PS51123">
    <property type="entry name" value="OMPA_2"/>
    <property type="match status" value="1"/>
</dbReference>
<dbReference type="SMART" id="SM00028">
    <property type="entry name" value="TPR"/>
    <property type="match status" value="3"/>
</dbReference>
<reference evidence="8 9" key="1">
    <citation type="submission" date="2019-03" db="EMBL/GenBank/DDBJ databases">
        <title>Genomic Encyclopedia of Archaeal and Bacterial Type Strains, Phase II (KMG-II): from individual species to whole genera.</title>
        <authorList>
            <person name="Goeker M."/>
        </authorList>
    </citation>
    <scope>NUCLEOTIDE SEQUENCE [LARGE SCALE GENOMIC DNA]</scope>
    <source>
        <strain evidence="8 9">DSM 19034</strain>
    </source>
</reference>
<comment type="caution">
    <text evidence="8">The sequence shown here is derived from an EMBL/GenBank/DDBJ whole genome shotgun (WGS) entry which is preliminary data.</text>
</comment>
<dbReference type="SUPFAM" id="SSF103088">
    <property type="entry name" value="OmpA-like"/>
    <property type="match status" value="1"/>
</dbReference>
<dbReference type="InterPro" id="IPR019734">
    <property type="entry name" value="TPR_rpt"/>
</dbReference>
<keyword evidence="9" id="KW-1185">Reference proteome</keyword>
<dbReference type="RefSeq" id="WP_133551641.1">
    <property type="nucleotide sequence ID" value="NZ_SNWM01000001.1"/>
</dbReference>
<feature type="signal peptide" evidence="6">
    <location>
        <begin position="1"/>
        <end position="20"/>
    </location>
</feature>
<keyword evidence="2 5" id="KW-0472">Membrane</keyword>
<dbReference type="Pfam" id="PF14559">
    <property type="entry name" value="TPR_19"/>
    <property type="match status" value="1"/>
</dbReference>
<dbReference type="Gene3D" id="2.120.10.30">
    <property type="entry name" value="TolB, C-terminal domain"/>
    <property type="match status" value="1"/>
</dbReference>